<evidence type="ECO:0000313" key="3">
    <source>
        <dbReference type="EnsemblMetazoa" id="BGLB006756-PB"/>
    </source>
</evidence>
<dbReference type="AlphaFoldDB" id="A0A2C9JR99"/>
<dbReference type="VEuPathDB" id="VectorBase:BGLAX_044908"/>
<evidence type="ECO:0000256" key="2">
    <source>
        <dbReference type="SAM" id="MobiDB-lite"/>
    </source>
</evidence>
<reference evidence="3" key="1">
    <citation type="submission" date="2020-05" db="UniProtKB">
        <authorList>
            <consortium name="EnsemblMetazoa"/>
        </authorList>
    </citation>
    <scope>IDENTIFICATION</scope>
    <source>
        <strain evidence="3">BB02</strain>
    </source>
</reference>
<dbReference type="GO" id="GO:0090090">
    <property type="term" value="P:negative regulation of canonical Wnt signaling pathway"/>
    <property type="evidence" value="ECO:0007669"/>
    <property type="project" value="TreeGrafter"/>
</dbReference>
<dbReference type="KEGG" id="bgt:106064633"/>
<dbReference type="STRING" id="6526.A0A2C9JR99"/>
<feature type="region of interest" description="Disordered" evidence="2">
    <location>
        <begin position="187"/>
        <end position="209"/>
    </location>
</feature>
<dbReference type="InterPro" id="IPR004963">
    <property type="entry name" value="PAE/NOTUM"/>
</dbReference>
<organism evidence="3 4">
    <name type="scientific">Biomphalaria glabrata</name>
    <name type="common">Bloodfluke planorb</name>
    <name type="synonym">Freshwater snail</name>
    <dbReference type="NCBI Taxonomy" id="6526"/>
    <lineage>
        <taxon>Eukaryota</taxon>
        <taxon>Metazoa</taxon>
        <taxon>Spiralia</taxon>
        <taxon>Lophotrochozoa</taxon>
        <taxon>Mollusca</taxon>
        <taxon>Gastropoda</taxon>
        <taxon>Heterobranchia</taxon>
        <taxon>Euthyneura</taxon>
        <taxon>Panpulmonata</taxon>
        <taxon>Hygrophila</taxon>
        <taxon>Lymnaeoidea</taxon>
        <taxon>Planorbidae</taxon>
        <taxon>Biomphalaria</taxon>
    </lineage>
</organism>
<dbReference type="PANTHER" id="PTHR21562">
    <property type="entry name" value="NOTUM-RELATED"/>
    <property type="match status" value="1"/>
</dbReference>
<dbReference type="OrthoDB" id="2015280at2759"/>
<protein>
    <submittedName>
        <fullName evidence="3">Uncharacterized protein</fullName>
    </submittedName>
</protein>
<name>A0A2C9JR99_BIOGL</name>
<proteinExistence type="inferred from homology"/>
<evidence type="ECO:0000256" key="1">
    <source>
        <dbReference type="ARBA" id="ARBA00010213"/>
    </source>
</evidence>
<dbReference type="EnsemblMetazoa" id="BGLB006756-RB">
    <property type="protein sequence ID" value="BGLB006756-PB"/>
    <property type="gene ID" value="BGLB006756"/>
</dbReference>
<gene>
    <name evidence="3" type="primary">106064633</name>
</gene>
<comment type="similarity">
    <text evidence="1">Belongs to the pectinacetylesterase family. Notum subfamily.</text>
</comment>
<dbReference type="Proteomes" id="UP000076420">
    <property type="component" value="Unassembled WGS sequence"/>
</dbReference>
<dbReference type="GO" id="GO:1990699">
    <property type="term" value="F:palmitoleyl hydrolase activity"/>
    <property type="evidence" value="ECO:0007669"/>
    <property type="project" value="TreeGrafter"/>
</dbReference>
<dbReference type="PANTHER" id="PTHR21562:SF10">
    <property type="entry name" value="CARBOXYLESTERASE NOTUM2"/>
    <property type="match status" value="1"/>
</dbReference>
<sequence>MEFSFMGSRILDEVFMELLKKGLKQAKTVLVAGTSAGGTGVLINIDRIADIIHASDASIDVRGLVDAGWFLDNEPFRAKHCRDAFTCSPMAGIQKGAQVWVPRLPEACIAIYPNEIWRCFFGHRVVSSIKSSIYVIQNLYDAAQIKVNNVFDERPRSDLSSEQWRYLLSLGEEVKQSLQNVTLESLLPKTDPPLSDAPPSSQDKEAKKRYSRSVMKRCQRRLLDECPWPHCNCSCAKSRWETMTEVNSYFLKTLAAVMGIDPSKMANSRLCGS</sequence>
<evidence type="ECO:0000313" key="4">
    <source>
        <dbReference type="Proteomes" id="UP000076420"/>
    </source>
</evidence>
<accession>A0A2C9JR99</accession>
<dbReference type="Pfam" id="PF03283">
    <property type="entry name" value="PAE"/>
    <property type="match status" value="1"/>
</dbReference>
<dbReference type="VEuPathDB" id="VectorBase:BGLB006756"/>